<dbReference type="InterPro" id="IPR044861">
    <property type="entry name" value="IPNS-like_FE2OG_OXY"/>
</dbReference>
<dbReference type="InterPro" id="IPR005123">
    <property type="entry name" value="Oxoglu/Fe-dep_dioxygenase_dom"/>
</dbReference>
<dbReference type="Pfam" id="PF14226">
    <property type="entry name" value="DIOX_N"/>
    <property type="match status" value="1"/>
</dbReference>
<evidence type="ECO:0000313" key="4">
    <source>
        <dbReference type="Proteomes" id="UP001211907"/>
    </source>
</evidence>
<dbReference type="PROSITE" id="PS51471">
    <property type="entry name" value="FE2OG_OXY"/>
    <property type="match status" value="1"/>
</dbReference>
<evidence type="ECO:0000313" key="3">
    <source>
        <dbReference type="EMBL" id="KAJ3122372.1"/>
    </source>
</evidence>
<dbReference type="AlphaFoldDB" id="A0AAD5T0D4"/>
<evidence type="ECO:0000259" key="2">
    <source>
        <dbReference type="PROSITE" id="PS51471"/>
    </source>
</evidence>
<gene>
    <name evidence="3" type="ORF">HK100_012025</name>
</gene>
<keyword evidence="4" id="KW-1185">Reference proteome</keyword>
<reference evidence="3" key="1">
    <citation type="submission" date="2020-05" db="EMBL/GenBank/DDBJ databases">
        <title>Phylogenomic resolution of chytrid fungi.</title>
        <authorList>
            <person name="Stajich J.E."/>
            <person name="Amses K."/>
            <person name="Simmons R."/>
            <person name="Seto K."/>
            <person name="Myers J."/>
            <person name="Bonds A."/>
            <person name="Quandt C.A."/>
            <person name="Barry K."/>
            <person name="Liu P."/>
            <person name="Grigoriev I."/>
            <person name="Longcore J.E."/>
            <person name="James T.Y."/>
        </authorList>
    </citation>
    <scope>NUCLEOTIDE SEQUENCE</scope>
    <source>
        <strain evidence="3">JEL0513</strain>
    </source>
</reference>
<organism evidence="3 4">
    <name type="scientific">Physocladia obscura</name>
    <dbReference type="NCBI Taxonomy" id="109957"/>
    <lineage>
        <taxon>Eukaryota</taxon>
        <taxon>Fungi</taxon>
        <taxon>Fungi incertae sedis</taxon>
        <taxon>Chytridiomycota</taxon>
        <taxon>Chytridiomycota incertae sedis</taxon>
        <taxon>Chytridiomycetes</taxon>
        <taxon>Chytridiales</taxon>
        <taxon>Chytriomycetaceae</taxon>
        <taxon>Physocladia</taxon>
    </lineage>
</organism>
<keyword evidence="1" id="KW-0479">Metal-binding</keyword>
<name>A0AAD5T0D4_9FUNG</name>
<dbReference type="InterPro" id="IPR026992">
    <property type="entry name" value="DIOX_N"/>
</dbReference>
<protein>
    <recommendedName>
        <fullName evidence="2">Fe2OG dioxygenase domain-containing protein</fullName>
    </recommendedName>
</protein>
<keyword evidence="1" id="KW-0560">Oxidoreductase</keyword>
<dbReference type="InterPro" id="IPR027443">
    <property type="entry name" value="IPNS-like_sf"/>
</dbReference>
<dbReference type="EMBL" id="JADGJH010000814">
    <property type="protein sequence ID" value="KAJ3122372.1"/>
    <property type="molecule type" value="Genomic_DNA"/>
</dbReference>
<dbReference type="Proteomes" id="UP001211907">
    <property type="component" value="Unassembled WGS sequence"/>
</dbReference>
<comment type="caution">
    <text evidence="3">The sequence shown here is derived from an EMBL/GenBank/DDBJ whole genome shotgun (WGS) entry which is preliminary data.</text>
</comment>
<dbReference type="GO" id="GO:0046872">
    <property type="term" value="F:metal ion binding"/>
    <property type="evidence" value="ECO:0007669"/>
    <property type="project" value="UniProtKB-KW"/>
</dbReference>
<evidence type="ECO:0000256" key="1">
    <source>
        <dbReference type="RuleBase" id="RU003682"/>
    </source>
</evidence>
<dbReference type="PANTHER" id="PTHR47990">
    <property type="entry name" value="2-OXOGLUTARATE (2OG) AND FE(II)-DEPENDENT OXYGENASE SUPERFAMILY PROTEIN-RELATED"/>
    <property type="match status" value="1"/>
</dbReference>
<feature type="domain" description="Fe2OG dioxygenase" evidence="2">
    <location>
        <begin position="225"/>
        <end position="336"/>
    </location>
</feature>
<comment type="similarity">
    <text evidence="1">Belongs to the iron/ascorbate-dependent oxidoreductase family.</text>
</comment>
<keyword evidence="1" id="KW-0408">Iron</keyword>
<dbReference type="GO" id="GO:0016491">
    <property type="term" value="F:oxidoreductase activity"/>
    <property type="evidence" value="ECO:0007669"/>
    <property type="project" value="UniProtKB-KW"/>
</dbReference>
<proteinExistence type="inferred from homology"/>
<dbReference type="Pfam" id="PF03171">
    <property type="entry name" value="2OG-FeII_Oxy"/>
    <property type="match status" value="1"/>
</dbReference>
<sequence>MKNLFSRDNKTLNTAPPSAIPLIDFDAFTSRANTATSQEKQAIAQDLVYAFRTAGFVYLRNHGVPDSDVARMFKASAAFFALRQAEKVFAIISKLSMLLSQCLAIVNLMAFLNQQQDKISWESPESNRGYAAVGREKLTELDKEGRVEDIKTLNKINPDLKESLDIGKNVPDTKYKNKFHSAEFEEQCESFFQMMQLVNLRVMSAVAQGLDLKKKEFFTQFIDKSNNTLRLLHYPQVSVEKFSDKSRRCGAHCDYGSWTFLFQDNVGGLEVQERSTNKYVRATPIPNTVLVNVGDLLQRWTNDYLISTEHRVVQPYEVDEAGYLPARYSIVYFCNPNSDVEIEPLEQFIEDNCKKYSPVNAGKYLIGRLSSTYV</sequence>
<accession>A0AAD5T0D4</accession>
<dbReference type="InterPro" id="IPR050231">
    <property type="entry name" value="Iron_ascorbate_oxido_reductase"/>
</dbReference>
<dbReference type="SUPFAM" id="SSF51197">
    <property type="entry name" value="Clavaminate synthase-like"/>
    <property type="match status" value="1"/>
</dbReference>
<dbReference type="Gene3D" id="2.60.120.330">
    <property type="entry name" value="B-lactam Antibiotic, Isopenicillin N Synthase, Chain"/>
    <property type="match status" value="1"/>
</dbReference>